<dbReference type="HOGENOM" id="CLU_2281203_0_0_1"/>
<keyword evidence="3" id="KW-1185">Reference proteome</keyword>
<feature type="transmembrane region" description="Helical" evidence="1">
    <location>
        <begin position="77"/>
        <end position="97"/>
    </location>
</feature>
<proteinExistence type="predicted"/>
<protein>
    <submittedName>
        <fullName evidence="2">Uncharacterized protein</fullName>
    </submittedName>
</protein>
<dbReference type="AlphaFoldDB" id="W1PK44"/>
<dbReference type="Proteomes" id="UP000017836">
    <property type="component" value="Unassembled WGS sequence"/>
</dbReference>
<sequence>MGGTAEKMIFLLMECDSPKRATKAVLLSKSGLGVIVVSSYIFETIVLVRSFHHCPHKCIWVRLGSVPPHFHPPLQEYLILFLGIEAALWCICFGLWFPKPTI</sequence>
<name>W1PK44_AMBTC</name>
<evidence type="ECO:0000313" key="2">
    <source>
        <dbReference type="EMBL" id="ERN10357.1"/>
    </source>
</evidence>
<dbReference type="EMBL" id="KI392852">
    <property type="protein sequence ID" value="ERN10357.1"/>
    <property type="molecule type" value="Genomic_DNA"/>
</dbReference>
<evidence type="ECO:0000256" key="1">
    <source>
        <dbReference type="SAM" id="Phobius"/>
    </source>
</evidence>
<evidence type="ECO:0000313" key="3">
    <source>
        <dbReference type="Proteomes" id="UP000017836"/>
    </source>
</evidence>
<dbReference type="Gramene" id="ERN10357">
    <property type="protein sequence ID" value="ERN10357"/>
    <property type="gene ID" value="AMTR_s00026p00085050"/>
</dbReference>
<feature type="transmembrane region" description="Helical" evidence="1">
    <location>
        <begin position="21"/>
        <end position="42"/>
    </location>
</feature>
<reference evidence="3" key="1">
    <citation type="journal article" date="2013" name="Science">
        <title>The Amborella genome and the evolution of flowering plants.</title>
        <authorList>
            <consortium name="Amborella Genome Project"/>
        </authorList>
    </citation>
    <scope>NUCLEOTIDE SEQUENCE [LARGE SCALE GENOMIC DNA]</scope>
</reference>
<gene>
    <name evidence="2" type="ORF">AMTR_s00026p00085050</name>
</gene>
<organism evidence="2 3">
    <name type="scientific">Amborella trichopoda</name>
    <dbReference type="NCBI Taxonomy" id="13333"/>
    <lineage>
        <taxon>Eukaryota</taxon>
        <taxon>Viridiplantae</taxon>
        <taxon>Streptophyta</taxon>
        <taxon>Embryophyta</taxon>
        <taxon>Tracheophyta</taxon>
        <taxon>Spermatophyta</taxon>
        <taxon>Magnoliopsida</taxon>
        <taxon>Amborellales</taxon>
        <taxon>Amborellaceae</taxon>
        <taxon>Amborella</taxon>
    </lineage>
</organism>
<keyword evidence="1" id="KW-0472">Membrane</keyword>
<keyword evidence="1" id="KW-1133">Transmembrane helix</keyword>
<keyword evidence="1" id="KW-0812">Transmembrane</keyword>
<accession>W1PK44</accession>